<name>A0A139HDI2_9PEZI</name>
<feature type="region of interest" description="Disordered" evidence="1">
    <location>
        <begin position="39"/>
        <end position="58"/>
    </location>
</feature>
<sequence length="107" mass="12069">MRPPLRIAILECDEPIGRTKEKYGSYGNLFQELLSNGASKFAEEEEQEEQKAPAPPPKLEISNFDIVNHPDVYPDLQNFDALLLTGSRYNSFDDDGWILKLVGSRIG</sequence>
<dbReference type="STRING" id="321146.A0A139HDI2"/>
<gene>
    <name evidence="2" type="ORF">AC578_4079</name>
</gene>
<dbReference type="GO" id="GO:0005634">
    <property type="term" value="C:nucleus"/>
    <property type="evidence" value="ECO:0007669"/>
    <property type="project" value="TreeGrafter"/>
</dbReference>
<evidence type="ECO:0000256" key="1">
    <source>
        <dbReference type="SAM" id="MobiDB-lite"/>
    </source>
</evidence>
<proteinExistence type="predicted"/>
<accession>A0A139HDI2</accession>
<protein>
    <submittedName>
        <fullName evidence="2">Uncharacterized protein</fullName>
    </submittedName>
</protein>
<dbReference type="PANTHER" id="PTHR42695">
    <property type="entry name" value="GLUTAMINE AMIDOTRANSFERASE YLR126C-RELATED"/>
    <property type="match status" value="1"/>
</dbReference>
<dbReference type="Proteomes" id="UP000070133">
    <property type="component" value="Unassembled WGS sequence"/>
</dbReference>
<dbReference type="AlphaFoldDB" id="A0A139HDI2"/>
<dbReference type="InterPro" id="IPR044992">
    <property type="entry name" value="ChyE-like"/>
</dbReference>
<dbReference type="EMBL" id="LFZN01000072">
    <property type="protein sequence ID" value="KXT00510.1"/>
    <property type="molecule type" value="Genomic_DNA"/>
</dbReference>
<dbReference type="PANTHER" id="PTHR42695:SF5">
    <property type="entry name" value="GLUTAMINE AMIDOTRANSFERASE YLR126C-RELATED"/>
    <property type="match status" value="1"/>
</dbReference>
<dbReference type="GO" id="GO:0005829">
    <property type="term" value="C:cytosol"/>
    <property type="evidence" value="ECO:0007669"/>
    <property type="project" value="TreeGrafter"/>
</dbReference>
<reference evidence="2 3" key="1">
    <citation type="submission" date="2015-07" db="EMBL/GenBank/DDBJ databases">
        <title>Comparative genomics of the Sigatoka disease complex on banana suggests a link between parallel evolutionary changes in Pseudocercospora fijiensis and Pseudocercospora eumusae and increased virulence on the banana host.</title>
        <authorList>
            <person name="Chang T.-C."/>
            <person name="Salvucci A."/>
            <person name="Crous P.W."/>
            <person name="Stergiopoulos I."/>
        </authorList>
    </citation>
    <scope>NUCLEOTIDE SEQUENCE [LARGE SCALE GENOMIC DNA]</scope>
    <source>
        <strain evidence="2 3">CBS 114824</strain>
    </source>
</reference>
<evidence type="ECO:0000313" key="2">
    <source>
        <dbReference type="EMBL" id="KXT00510.1"/>
    </source>
</evidence>
<organism evidence="2 3">
    <name type="scientific">Pseudocercospora eumusae</name>
    <dbReference type="NCBI Taxonomy" id="321146"/>
    <lineage>
        <taxon>Eukaryota</taxon>
        <taxon>Fungi</taxon>
        <taxon>Dikarya</taxon>
        <taxon>Ascomycota</taxon>
        <taxon>Pezizomycotina</taxon>
        <taxon>Dothideomycetes</taxon>
        <taxon>Dothideomycetidae</taxon>
        <taxon>Mycosphaerellales</taxon>
        <taxon>Mycosphaerellaceae</taxon>
        <taxon>Pseudocercospora</taxon>
    </lineage>
</organism>
<comment type="caution">
    <text evidence="2">The sequence shown here is derived from an EMBL/GenBank/DDBJ whole genome shotgun (WGS) entry which is preliminary data.</text>
</comment>
<dbReference type="OrthoDB" id="92161at2759"/>
<evidence type="ECO:0000313" key="3">
    <source>
        <dbReference type="Proteomes" id="UP000070133"/>
    </source>
</evidence>
<keyword evidence="3" id="KW-1185">Reference proteome</keyword>